<feature type="chain" id="PRO_5035784403" description="DUF38 domain-containing protein" evidence="1">
    <location>
        <begin position="17"/>
        <end position="157"/>
    </location>
</feature>
<name>A0A8S1F1X7_9PELO</name>
<evidence type="ECO:0008006" key="4">
    <source>
        <dbReference type="Google" id="ProtNLM"/>
    </source>
</evidence>
<dbReference type="AlphaFoldDB" id="A0A8S1F1X7"/>
<proteinExistence type="predicted"/>
<dbReference type="EMBL" id="CADEPM010000009">
    <property type="protein sequence ID" value="CAB3409936.1"/>
    <property type="molecule type" value="Genomic_DNA"/>
</dbReference>
<evidence type="ECO:0000313" key="2">
    <source>
        <dbReference type="EMBL" id="CAB3409936.1"/>
    </source>
</evidence>
<protein>
    <recommendedName>
        <fullName evidence="4">DUF38 domain-containing protein</fullName>
    </recommendedName>
</protein>
<organism evidence="2 3">
    <name type="scientific">Caenorhabditis bovis</name>
    <dbReference type="NCBI Taxonomy" id="2654633"/>
    <lineage>
        <taxon>Eukaryota</taxon>
        <taxon>Metazoa</taxon>
        <taxon>Ecdysozoa</taxon>
        <taxon>Nematoda</taxon>
        <taxon>Chromadorea</taxon>
        <taxon>Rhabditida</taxon>
        <taxon>Rhabditina</taxon>
        <taxon>Rhabditomorpha</taxon>
        <taxon>Rhabditoidea</taxon>
        <taxon>Rhabditidae</taxon>
        <taxon>Peloderinae</taxon>
        <taxon>Caenorhabditis</taxon>
    </lineage>
</organism>
<dbReference type="Proteomes" id="UP000494206">
    <property type="component" value="Unassembled WGS sequence"/>
</dbReference>
<keyword evidence="1" id="KW-0732">Signal</keyword>
<reference evidence="2 3" key="1">
    <citation type="submission" date="2020-04" db="EMBL/GenBank/DDBJ databases">
        <authorList>
            <person name="Laetsch R D."/>
            <person name="Stevens L."/>
            <person name="Kumar S."/>
            <person name="Blaxter L. M."/>
        </authorList>
    </citation>
    <scope>NUCLEOTIDE SEQUENCE [LARGE SCALE GENOMIC DNA]</scope>
</reference>
<feature type="signal peptide" evidence="1">
    <location>
        <begin position="1"/>
        <end position="16"/>
    </location>
</feature>
<gene>
    <name evidence="2" type="ORF">CBOVIS_LOCUS11525</name>
</gene>
<evidence type="ECO:0000313" key="3">
    <source>
        <dbReference type="Proteomes" id="UP000494206"/>
    </source>
</evidence>
<accession>A0A8S1F1X7</accession>
<keyword evidence="3" id="KW-1185">Reference proteome</keyword>
<evidence type="ECO:0000256" key="1">
    <source>
        <dbReference type="SAM" id="SignalP"/>
    </source>
</evidence>
<sequence>MKTIVIGLVLVSLVRSCQHLTESDVRRATDAVTKILDTAFLTNNPTLIADLFDKSSTYKFCKEKTFSKGVPYFENIMDVNYSQYQIEKVFVNKNTISFNFFHYTINKEHGITLITRGFMSLHYDDSQKRFYISKYAQVCPDELIHLIPSNQQKYENK</sequence>
<comment type="caution">
    <text evidence="2">The sequence shown here is derived from an EMBL/GenBank/DDBJ whole genome shotgun (WGS) entry which is preliminary data.</text>
</comment>